<accession>A0A8H5F4T0</accession>
<evidence type="ECO:0000313" key="3">
    <source>
        <dbReference type="Proteomes" id="UP000567179"/>
    </source>
</evidence>
<dbReference type="EMBL" id="JAACJJ010000017">
    <property type="protein sequence ID" value="KAF5323800.1"/>
    <property type="molecule type" value="Genomic_DNA"/>
</dbReference>
<dbReference type="AlphaFoldDB" id="A0A8H5F4T0"/>
<feature type="compositionally biased region" description="Polar residues" evidence="1">
    <location>
        <begin position="100"/>
        <end position="114"/>
    </location>
</feature>
<feature type="compositionally biased region" description="Polar residues" evidence="1">
    <location>
        <begin position="141"/>
        <end position="156"/>
    </location>
</feature>
<gene>
    <name evidence="2" type="ORF">D9619_012968</name>
</gene>
<comment type="caution">
    <text evidence="2">The sequence shown here is derived from an EMBL/GenBank/DDBJ whole genome shotgun (WGS) entry which is preliminary data.</text>
</comment>
<evidence type="ECO:0000313" key="2">
    <source>
        <dbReference type="EMBL" id="KAF5323800.1"/>
    </source>
</evidence>
<feature type="region of interest" description="Disordered" evidence="1">
    <location>
        <begin position="52"/>
        <end position="156"/>
    </location>
</feature>
<sequence>MSFTIRTGWKRRLLCTPWLQKSLICQSALTSYPHILWFLVLIMSNSRPPRQPPIYGYPSQAPPPTEQYRSQDPLVTAPANTTPQAYGNYYHQGPAPGVQHKSSGSTVQPALQHSSQRHPPMGPMTPPTSPPNHYYHGPDPTGQSESQHTRSPSLETAQVVEHPSFQVRPFAAPVPQPNPYGNRQLRLRIALRLYPPKPLDRQPEQIVSSPALILPHVRILFQANQPPEFKAKRLQSASLTLS</sequence>
<feature type="compositionally biased region" description="Pro residues" evidence="1">
    <location>
        <begin position="120"/>
        <end position="130"/>
    </location>
</feature>
<proteinExistence type="predicted"/>
<keyword evidence="3" id="KW-1185">Reference proteome</keyword>
<reference evidence="2 3" key="1">
    <citation type="journal article" date="2020" name="ISME J.">
        <title>Uncovering the hidden diversity of litter-decomposition mechanisms in mushroom-forming fungi.</title>
        <authorList>
            <person name="Floudas D."/>
            <person name="Bentzer J."/>
            <person name="Ahren D."/>
            <person name="Johansson T."/>
            <person name="Persson P."/>
            <person name="Tunlid A."/>
        </authorList>
    </citation>
    <scope>NUCLEOTIDE SEQUENCE [LARGE SCALE GENOMIC DNA]</scope>
    <source>
        <strain evidence="2 3">CBS 101986</strain>
    </source>
</reference>
<name>A0A8H5F4T0_9AGAR</name>
<dbReference type="Proteomes" id="UP000567179">
    <property type="component" value="Unassembled WGS sequence"/>
</dbReference>
<protein>
    <submittedName>
        <fullName evidence="2">Uncharacterized protein</fullName>
    </submittedName>
</protein>
<organism evidence="2 3">
    <name type="scientific">Psilocybe cf. subviscida</name>
    <dbReference type="NCBI Taxonomy" id="2480587"/>
    <lineage>
        <taxon>Eukaryota</taxon>
        <taxon>Fungi</taxon>
        <taxon>Dikarya</taxon>
        <taxon>Basidiomycota</taxon>
        <taxon>Agaricomycotina</taxon>
        <taxon>Agaricomycetes</taxon>
        <taxon>Agaricomycetidae</taxon>
        <taxon>Agaricales</taxon>
        <taxon>Agaricineae</taxon>
        <taxon>Strophariaceae</taxon>
        <taxon>Psilocybe</taxon>
    </lineage>
</organism>
<evidence type="ECO:0000256" key="1">
    <source>
        <dbReference type="SAM" id="MobiDB-lite"/>
    </source>
</evidence>